<evidence type="ECO:0000259" key="1">
    <source>
        <dbReference type="Pfam" id="PF04127"/>
    </source>
</evidence>
<sequence length="229" mass="25336">MTQQHPTILITAGGTLEKWDEVRGHTNLARGTMGCYLAEQALETGVQVVYLHGYFAQFPEPHPNLRLLPFMGIADLAEKMQTALTTEKIDAVIMTAAVSDWVVDKMLDQEGNLITDTGKISSDNPPVVHFKKAPKVISRIKDWSPDTFLVGFKLEHNADPDYLLQRSRQRMDTWRADLVVANAASSLYTAATPHYLVPRTGEVTVCPDKKTAAAQLLQLLSHQLAKGEA</sequence>
<dbReference type="InterPro" id="IPR007085">
    <property type="entry name" value="DNA/pantothenate-metab_flavo_C"/>
</dbReference>
<reference evidence="3" key="1">
    <citation type="submission" date="2017-05" db="EMBL/GenBank/DDBJ databases">
        <authorList>
            <person name="Sung H."/>
        </authorList>
    </citation>
    <scope>NUCLEOTIDE SEQUENCE [LARGE SCALE GENOMIC DNA]</scope>
    <source>
        <strain evidence="3">AR23208</strain>
    </source>
</reference>
<dbReference type="Proteomes" id="UP000195437">
    <property type="component" value="Chromosome"/>
</dbReference>
<dbReference type="EMBL" id="CP021434">
    <property type="protein sequence ID" value="ARU59937.1"/>
    <property type="molecule type" value="Genomic_DNA"/>
</dbReference>
<keyword evidence="3" id="KW-1185">Reference proteome</keyword>
<dbReference type="InterPro" id="IPR035929">
    <property type="entry name" value="CoaB-like_sf"/>
</dbReference>
<gene>
    <name evidence="2" type="ORF">CBW65_01835</name>
</gene>
<proteinExistence type="predicted"/>
<feature type="domain" description="DNA/pantothenate metabolism flavoprotein C-terminal" evidence="1">
    <location>
        <begin position="6"/>
        <end position="220"/>
    </location>
</feature>
<dbReference type="NCBIfam" id="NF007199">
    <property type="entry name" value="PRK09620.1"/>
    <property type="match status" value="1"/>
</dbReference>
<dbReference type="KEGG" id="tum:CBW65_01835"/>
<evidence type="ECO:0000313" key="3">
    <source>
        <dbReference type="Proteomes" id="UP000195437"/>
    </source>
</evidence>
<dbReference type="GO" id="GO:0015937">
    <property type="term" value="P:coenzyme A biosynthetic process"/>
    <property type="evidence" value="ECO:0007669"/>
    <property type="project" value="UniProtKB-ARBA"/>
</dbReference>
<accession>A0A1Y0IHL9</accession>
<protein>
    <recommendedName>
        <fullName evidence="1">DNA/pantothenate metabolism flavoprotein C-terminal domain-containing protein</fullName>
    </recommendedName>
</protein>
<dbReference type="Pfam" id="PF04127">
    <property type="entry name" value="DFP"/>
    <property type="match status" value="1"/>
</dbReference>
<name>A0A1Y0IHL9_9BACL</name>
<dbReference type="Gene3D" id="3.40.50.10300">
    <property type="entry name" value="CoaB-like"/>
    <property type="match status" value="1"/>
</dbReference>
<organism evidence="2 3">
    <name type="scientific">Tumebacillus avium</name>
    <dbReference type="NCBI Taxonomy" id="1903704"/>
    <lineage>
        <taxon>Bacteria</taxon>
        <taxon>Bacillati</taxon>
        <taxon>Bacillota</taxon>
        <taxon>Bacilli</taxon>
        <taxon>Bacillales</taxon>
        <taxon>Alicyclobacillaceae</taxon>
        <taxon>Tumebacillus</taxon>
    </lineage>
</organism>
<evidence type="ECO:0000313" key="2">
    <source>
        <dbReference type="EMBL" id="ARU59937.1"/>
    </source>
</evidence>
<dbReference type="GO" id="GO:0003824">
    <property type="term" value="F:catalytic activity"/>
    <property type="evidence" value="ECO:0007669"/>
    <property type="project" value="UniProtKB-ARBA"/>
</dbReference>
<dbReference type="SUPFAM" id="SSF102645">
    <property type="entry name" value="CoaB-like"/>
    <property type="match status" value="1"/>
</dbReference>
<dbReference type="RefSeq" id="WP_087455326.1">
    <property type="nucleotide sequence ID" value="NZ_CP021434.1"/>
</dbReference>
<dbReference type="AlphaFoldDB" id="A0A1Y0IHL9"/>
<dbReference type="OrthoDB" id="9802554at2"/>